<dbReference type="InterPro" id="IPR008964">
    <property type="entry name" value="Invasin/intimin_cell_adhesion"/>
</dbReference>
<evidence type="ECO:0008006" key="3">
    <source>
        <dbReference type="Google" id="ProtNLM"/>
    </source>
</evidence>
<dbReference type="EMBL" id="LOHF01000035">
    <property type="protein sequence ID" value="OUM71031.1"/>
    <property type="molecule type" value="Genomic_DNA"/>
</dbReference>
<dbReference type="Proteomes" id="UP000195440">
    <property type="component" value="Unassembled WGS sequence"/>
</dbReference>
<proteinExistence type="predicted"/>
<comment type="caution">
    <text evidence="1">The sequence shown here is derived from an EMBL/GenBank/DDBJ whole genome shotgun (WGS) entry which is preliminary data.</text>
</comment>
<accession>A0A1Y3NXV9</accession>
<evidence type="ECO:0000313" key="1">
    <source>
        <dbReference type="EMBL" id="OUM71031.1"/>
    </source>
</evidence>
<evidence type="ECO:0000313" key="2">
    <source>
        <dbReference type="Proteomes" id="UP000195440"/>
    </source>
</evidence>
<dbReference type="SUPFAM" id="SSF49373">
    <property type="entry name" value="Invasin/intimin cell-adhesion fragments"/>
    <property type="match status" value="1"/>
</dbReference>
<gene>
    <name evidence="1" type="ORF">AUC60_25305</name>
</gene>
<dbReference type="OrthoDB" id="6845417at2"/>
<sequence length="945" mass="102486">MIYAADETRTPELLLKDMSITDANGDRINEYTIKLNTLGDRDMSVLLPSTRMDVNQGRAAEYYNFFDGDEIDVFWRGVNASGEEVSWSQAIKVLNRDPSNAYEFYVPSGKVKPLVGSTAQLSYRVTQGPNSPAPGKTFNAPLLEIAITGLILPAPQVEGVVGDTLDPVKFKGVVGNRYATVLVDYPGMARGDIVEVYRNGLAVEDIPISDSNVMRRPLKFEWKESELSGASSDVITIYYVVYRGQPEEAYTSNAITLRIGVSLAALPPFITEVTAGRLEPGSYIDKVFVHIPPEATLVNDIVTLYWVGAGEAGSLRDRALVTTRNDSGDLKFDIYEDVIAPNRRRLVKVYYTLSRLVNGRTVVLRSPDLMFFVGTEQEQADFATSGGLGPIEVTGASNGVLDTPAGTEAKIVVPFAATYVNDEVSVYWRVKGEQDSQLLGTQAVTAENVDSDLVFTAPASLVGGSLNKSIELFYVIKRLGDPDPIYIESPYKVIRVGPLTGDQLLPPAVDGVADDGTLDPMHVLNGAKVVVPAYPGMAIGDKIVVTWDGGPGPGTARLAVVTVSRLGPLTVDVPAVAVAYSVDYSVLVSYEVTRVGQTAPLYSPSRVIEVFGFYDEELTRPRIVQAPNGVLDLSTATDPVTVIIDKWPLIAAGQRMWLRLEGVAADNSSLVITVAIAKSLSDADVQKAVSFAIAKSEFANLKNGGRLKVNFKVAWDGDVDESEARLFPFFEVEIRQPGIKPGEALSIDARDMNLGGYFVVINAAYLANPPSKSSAIRTATGGRPPYHYSSSNPAVAQVDSATGKVNARGNGIAVIVAMDQNGATVSYRVLVTGVYALEQVPMMFHTYGVCRKSAETKGLRIPTLQEWQTMKRMSGGQMNLPYVEEQGQTRYKRVWTQDVVLFHRISFYPDEDRTVKLIDTSIIIPGSDAPILNAGETAHGFGIRS</sequence>
<protein>
    <recommendedName>
        <fullName evidence="3">BIG2 domain-containing protein</fullName>
    </recommendedName>
</protein>
<reference evidence="1 2" key="1">
    <citation type="journal article" date="2017" name="Syst. Appl. Microbiol.">
        <title>Pseudomonas caspiana sp. nov., a citrus pathogen in the Pseudomonas syringae phylogenetic group.</title>
        <authorList>
            <person name="Busquets A."/>
            <person name="Gomila M."/>
            <person name="Beiki F."/>
            <person name="Mulet M."/>
            <person name="Rahimian H."/>
            <person name="Garcia-Valdes E."/>
            <person name="Lalucat J."/>
        </authorList>
    </citation>
    <scope>NUCLEOTIDE SEQUENCE [LARGE SCALE GENOMIC DNA]</scope>
    <source>
        <strain evidence="1 2">FBF102</strain>
    </source>
</reference>
<dbReference type="Gene3D" id="2.60.40.1080">
    <property type="match status" value="1"/>
</dbReference>
<keyword evidence="2" id="KW-1185">Reference proteome</keyword>
<organism evidence="1 2">
    <name type="scientific">Pseudomonas caspiana</name>
    <dbReference type="NCBI Taxonomy" id="1451454"/>
    <lineage>
        <taxon>Bacteria</taxon>
        <taxon>Pseudomonadati</taxon>
        <taxon>Pseudomonadota</taxon>
        <taxon>Gammaproteobacteria</taxon>
        <taxon>Pseudomonadales</taxon>
        <taxon>Pseudomonadaceae</taxon>
        <taxon>Pseudomonas</taxon>
    </lineage>
</organism>
<dbReference type="AlphaFoldDB" id="A0A1Y3NXV9"/>
<name>A0A1Y3NXV9_9PSED</name>
<dbReference type="RefSeq" id="WP_087274126.1">
    <property type="nucleotide sequence ID" value="NZ_JBJGBV010000019.1"/>
</dbReference>